<accession>A0ABS2VSI5</accession>
<protein>
    <submittedName>
        <fullName evidence="1">Aromatase/cyclase</fullName>
    </submittedName>
</protein>
<dbReference type="EMBL" id="JAFFZS010000013">
    <property type="protein sequence ID" value="MBN0046089.1"/>
    <property type="molecule type" value="Genomic_DNA"/>
</dbReference>
<dbReference type="CDD" id="cd08861">
    <property type="entry name" value="OtcD1_ARO-CYC_like"/>
    <property type="match status" value="2"/>
</dbReference>
<dbReference type="Proteomes" id="UP000788262">
    <property type="component" value="Unassembled WGS sequence"/>
</dbReference>
<dbReference type="InterPro" id="IPR023393">
    <property type="entry name" value="START-like_dom_sf"/>
</dbReference>
<evidence type="ECO:0000313" key="2">
    <source>
        <dbReference type="Proteomes" id="UP000788262"/>
    </source>
</evidence>
<evidence type="ECO:0000313" key="1">
    <source>
        <dbReference type="EMBL" id="MBN0046089.1"/>
    </source>
</evidence>
<dbReference type="Pfam" id="PF10604">
    <property type="entry name" value="Polyketide_cyc2"/>
    <property type="match status" value="2"/>
</dbReference>
<sequence length="315" mass="35150">MSASQPREVEHEITVSAPAAEVYRLIAEVANWPRIFPPTIYVDHLERSGNEELIRIWATANGEPKSWTSRRVLDPQGLRITFRQQVSTPPVASMGGTWIIEPLDDTSARIRLLHDYTAVDDDPEGLAWIDEAVDRNSRSELAALKTNVELAAASEELTFSFEDTVEVDGSAKDLYDFVNEAGLWSERLPHVATVRLTEDTPGLQELEMDTRAKDGSTHTTKSYRVCLDGRKIAYKQTTLPALMNLHTGYWTFRETEDGTTLASSQHTVVLRPENIRKILGAEAGVAEAREYVRTALSTNSRATLGHAKAYAEARR</sequence>
<dbReference type="Gene3D" id="3.30.530.20">
    <property type="match status" value="2"/>
</dbReference>
<gene>
    <name evidence="1" type="ORF">JS756_18665</name>
</gene>
<dbReference type="RefSeq" id="WP_205384238.1">
    <property type="nucleotide sequence ID" value="NZ_JAFFZS010000013.1"/>
</dbReference>
<proteinExistence type="predicted"/>
<comment type="caution">
    <text evidence="1">The sequence shown here is derived from an EMBL/GenBank/DDBJ whole genome shotgun (WGS) entry which is preliminary data.</text>
</comment>
<dbReference type="InterPro" id="IPR019587">
    <property type="entry name" value="Polyketide_cyclase/dehydratase"/>
</dbReference>
<name>A0ABS2VSI5_STRAS</name>
<dbReference type="SUPFAM" id="SSF55961">
    <property type="entry name" value="Bet v1-like"/>
    <property type="match status" value="2"/>
</dbReference>
<keyword evidence="2" id="KW-1185">Reference proteome</keyword>
<reference evidence="1 2" key="1">
    <citation type="submission" date="2021-02" db="EMBL/GenBank/DDBJ databases">
        <title>Whole genome sequencing of Streptomyces actuosus VRA1.</title>
        <authorList>
            <person name="Sen G."/>
            <person name="Sen A."/>
        </authorList>
    </citation>
    <scope>NUCLEOTIDE SEQUENCE [LARGE SCALE GENOMIC DNA]</scope>
    <source>
        <strain evidence="1 2">VRA1</strain>
    </source>
</reference>
<organism evidence="1 2">
    <name type="scientific">Streptomyces actuosus</name>
    <dbReference type="NCBI Taxonomy" id="1885"/>
    <lineage>
        <taxon>Bacteria</taxon>
        <taxon>Bacillati</taxon>
        <taxon>Actinomycetota</taxon>
        <taxon>Actinomycetes</taxon>
        <taxon>Kitasatosporales</taxon>
        <taxon>Streptomycetaceae</taxon>
        <taxon>Streptomyces</taxon>
    </lineage>
</organism>